<evidence type="ECO:0000313" key="2">
    <source>
        <dbReference type="Proteomes" id="UP000228531"/>
    </source>
</evidence>
<dbReference type="InterPro" id="IPR002347">
    <property type="entry name" value="SDR_fam"/>
</dbReference>
<accession>A0A2M8WPM3</accession>
<dbReference type="Proteomes" id="UP000228531">
    <property type="component" value="Unassembled WGS sequence"/>
</dbReference>
<name>A0A2M8WPM3_9RHOB</name>
<dbReference type="AlphaFoldDB" id="A0A2M8WPM3"/>
<dbReference type="EMBL" id="PGTY01000001">
    <property type="protein sequence ID" value="PJI92887.1"/>
    <property type="molecule type" value="Genomic_DNA"/>
</dbReference>
<dbReference type="InterPro" id="IPR036291">
    <property type="entry name" value="NAD(P)-bd_dom_sf"/>
</dbReference>
<dbReference type="RefSeq" id="WP_100367658.1">
    <property type="nucleotide sequence ID" value="NZ_PGTY01000001.1"/>
</dbReference>
<sequence>MRALVIGASGGIGSAVSAHLMCDGWDVTGLSRSVDGFDVANPASVERGLAAQTDPFDLVFVAVGILAPLWGAPEKALSAIKPDDMARVFAVNTIGPALILRHAAHLLPKDRRSAIATLSARVGSIGDNSIGGWHSYRASKAALNQIVHGAAIELGRSHKQSICVALHPGTVETPFTQNYAGRHKTVPAEQAAANLLDVMAKLSPEQSGGFYDYAGQEIVW</sequence>
<dbReference type="Gene3D" id="3.40.50.720">
    <property type="entry name" value="NAD(P)-binding Rossmann-like Domain"/>
    <property type="match status" value="1"/>
</dbReference>
<dbReference type="PANTHER" id="PTHR45458">
    <property type="entry name" value="SHORT-CHAIN DEHYDROGENASE/REDUCTASE SDR"/>
    <property type="match status" value="1"/>
</dbReference>
<dbReference type="PRINTS" id="PR00081">
    <property type="entry name" value="GDHRDH"/>
</dbReference>
<dbReference type="Pfam" id="PF13561">
    <property type="entry name" value="adh_short_C2"/>
    <property type="match status" value="1"/>
</dbReference>
<dbReference type="GO" id="GO:0016616">
    <property type="term" value="F:oxidoreductase activity, acting on the CH-OH group of donors, NAD or NADP as acceptor"/>
    <property type="evidence" value="ECO:0007669"/>
    <property type="project" value="TreeGrafter"/>
</dbReference>
<proteinExistence type="predicted"/>
<dbReference type="PANTHER" id="PTHR45458:SF1">
    <property type="entry name" value="SHORT CHAIN DEHYDROGENASE"/>
    <property type="match status" value="1"/>
</dbReference>
<dbReference type="SUPFAM" id="SSF51735">
    <property type="entry name" value="NAD(P)-binding Rossmann-fold domains"/>
    <property type="match status" value="1"/>
</dbReference>
<comment type="caution">
    <text evidence="1">The sequence shown here is derived from an EMBL/GenBank/DDBJ whole genome shotgun (WGS) entry which is preliminary data.</text>
</comment>
<reference evidence="1 2" key="1">
    <citation type="submission" date="2017-11" db="EMBL/GenBank/DDBJ databases">
        <title>Genomic Encyclopedia of Archaeal and Bacterial Type Strains, Phase II (KMG-II): From Individual Species to Whole Genera.</title>
        <authorList>
            <person name="Goeker M."/>
        </authorList>
    </citation>
    <scope>NUCLEOTIDE SEQUENCE [LARGE SCALE GENOMIC DNA]</scope>
    <source>
        <strain evidence="1 2">DSM 29128</strain>
    </source>
</reference>
<protein>
    <submittedName>
        <fullName evidence="1">NAD(P)-dependent dehydrogenase (Short-subunit alcohol dehydrogenase family)</fullName>
    </submittedName>
</protein>
<gene>
    <name evidence="1" type="ORF">BC777_1751</name>
</gene>
<dbReference type="OrthoDB" id="9785826at2"/>
<organism evidence="1 2">
    <name type="scientific">Yoonia maricola</name>
    <dbReference type="NCBI Taxonomy" id="420999"/>
    <lineage>
        <taxon>Bacteria</taxon>
        <taxon>Pseudomonadati</taxon>
        <taxon>Pseudomonadota</taxon>
        <taxon>Alphaproteobacteria</taxon>
        <taxon>Rhodobacterales</taxon>
        <taxon>Paracoccaceae</taxon>
        <taxon>Yoonia</taxon>
    </lineage>
</organism>
<evidence type="ECO:0000313" key="1">
    <source>
        <dbReference type="EMBL" id="PJI92887.1"/>
    </source>
</evidence>
<keyword evidence="2" id="KW-1185">Reference proteome</keyword>
<dbReference type="InterPro" id="IPR052184">
    <property type="entry name" value="SDR_enzymes"/>
</dbReference>